<dbReference type="RefSeq" id="XP_002288864.1">
    <property type="nucleotide sequence ID" value="XM_002288828.1"/>
</dbReference>
<evidence type="ECO:0000256" key="2">
    <source>
        <dbReference type="SAM" id="MobiDB-lite"/>
    </source>
</evidence>
<organism evidence="3 4">
    <name type="scientific">Thalassiosira pseudonana</name>
    <name type="common">Marine diatom</name>
    <name type="synonym">Cyclotella nana</name>
    <dbReference type="NCBI Taxonomy" id="35128"/>
    <lineage>
        <taxon>Eukaryota</taxon>
        <taxon>Sar</taxon>
        <taxon>Stramenopiles</taxon>
        <taxon>Ochrophyta</taxon>
        <taxon>Bacillariophyta</taxon>
        <taxon>Coscinodiscophyceae</taxon>
        <taxon>Thalassiosirophycidae</taxon>
        <taxon>Thalassiosirales</taxon>
        <taxon>Thalassiosiraceae</taxon>
        <taxon>Thalassiosira</taxon>
    </lineage>
</organism>
<protein>
    <submittedName>
        <fullName evidence="3">Uncharacterized protein</fullName>
    </submittedName>
</protein>
<evidence type="ECO:0000256" key="1">
    <source>
        <dbReference type="SAM" id="Coils"/>
    </source>
</evidence>
<dbReference type="EMBL" id="CM000640">
    <property type="protein sequence ID" value="EED94300.1"/>
    <property type="molecule type" value="Genomic_DNA"/>
</dbReference>
<name>B8BY20_THAPS</name>
<feature type="region of interest" description="Disordered" evidence="2">
    <location>
        <begin position="280"/>
        <end position="301"/>
    </location>
</feature>
<dbReference type="HOGENOM" id="CLU_548054_0_0_1"/>
<dbReference type="PaxDb" id="35128-Thaps21796"/>
<feature type="compositionally biased region" description="Basic and acidic residues" evidence="2">
    <location>
        <begin position="16"/>
        <end position="25"/>
    </location>
</feature>
<reference evidence="3 4" key="2">
    <citation type="journal article" date="2008" name="Nature">
        <title>The Phaeodactylum genome reveals the evolutionary history of diatom genomes.</title>
        <authorList>
            <person name="Bowler C."/>
            <person name="Allen A.E."/>
            <person name="Badger J.H."/>
            <person name="Grimwood J."/>
            <person name="Jabbari K."/>
            <person name="Kuo A."/>
            <person name="Maheswari U."/>
            <person name="Martens C."/>
            <person name="Maumus F."/>
            <person name="Otillar R.P."/>
            <person name="Rayko E."/>
            <person name="Salamov A."/>
            <person name="Vandepoele K."/>
            <person name="Beszteri B."/>
            <person name="Gruber A."/>
            <person name="Heijde M."/>
            <person name="Katinka M."/>
            <person name="Mock T."/>
            <person name="Valentin K."/>
            <person name="Verret F."/>
            <person name="Berges J.A."/>
            <person name="Brownlee C."/>
            <person name="Cadoret J.P."/>
            <person name="Chiovitti A."/>
            <person name="Choi C.J."/>
            <person name="Coesel S."/>
            <person name="De Martino A."/>
            <person name="Detter J.C."/>
            <person name="Durkin C."/>
            <person name="Falciatore A."/>
            <person name="Fournet J."/>
            <person name="Haruta M."/>
            <person name="Huysman M.J."/>
            <person name="Jenkins B.D."/>
            <person name="Jiroutova K."/>
            <person name="Jorgensen R.E."/>
            <person name="Joubert Y."/>
            <person name="Kaplan A."/>
            <person name="Kroger N."/>
            <person name="Kroth P.G."/>
            <person name="La Roche J."/>
            <person name="Lindquist E."/>
            <person name="Lommer M."/>
            <person name="Martin-Jezequel V."/>
            <person name="Lopez P.J."/>
            <person name="Lucas S."/>
            <person name="Mangogna M."/>
            <person name="McGinnis K."/>
            <person name="Medlin L.K."/>
            <person name="Montsant A."/>
            <person name="Oudot-Le Secq M.P."/>
            <person name="Napoli C."/>
            <person name="Obornik M."/>
            <person name="Parker M.S."/>
            <person name="Petit J.L."/>
            <person name="Porcel B.M."/>
            <person name="Poulsen N."/>
            <person name="Robison M."/>
            <person name="Rychlewski L."/>
            <person name="Rynearson T.A."/>
            <person name="Schmutz J."/>
            <person name="Shapiro H."/>
            <person name="Siaut M."/>
            <person name="Stanley M."/>
            <person name="Sussman M.R."/>
            <person name="Taylor A.R."/>
            <person name="Vardi A."/>
            <person name="von Dassow P."/>
            <person name="Vyverman W."/>
            <person name="Willis A."/>
            <person name="Wyrwicz L.S."/>
            <person name="Rokhsar D.S."/>
            <person name="Weissenbach J."/>
            <person name="Armbrust E.V."/>
            <person name="Green B.R."/>
            <person name="Van de Peer Y."/>
            <person name="Grigoriev I.V."/>
        </authorList>
    </citation>
    <scope>NUCLEOTIDE SEQUENCE [LARGE SCALE GENOMIC DNA]</scope>
    <source>
        <strain evidence="3 4">CCMP1335</strain>
    </source>
</reference>
<evidence type="ECO:0000313" key="3">
    <source>
        <dbReference type="EMBL" id="EED94300.1"/>
    </source>
</evidence>
<feature type="compositionally biased region" description="Acidic residues" evidence="2">
    <location>
        <begin position="287"/>
        <end position="297"/>
    </location>
</feature>
<keyword evidence="1" id="KW-0175">Coiled coil</keyword>
<gene>
    <name evidence="3" type="ORF">THAPSDRAFT_21796</name>
</gene>
<feature type="compositionally biased region" description="Polar residues" evidence="2">
    <location>
        <begin position="1"/>
        <end position="15"/>
    </location>
</feature>
<reference evidence="3 4" key="1">
    <citation type="journal article" date="2004" name="Science">
        <title>The genome of the diatom Thalassiosira pseudonana: ecology, evolution, and metabolism.</title>
        <authorList>
            <person name="Armbrust E.V."/>
            <person name="Berges J.A."/>
            <person name="Bowler C."/>
            <person name="Green B.R."/>
            <person name="Martinez D."/>
            <person name="Putnam N.H."/>
            <person name="Zhou S."/>
            <person name="Allen A.E."/>
            <person name="Apt K.E."/>
            <person name="Bechner M."/>
            <person name="Brzezinski M.A."/>
            <person name="Chaal B.K."/>
            <person name="Chiovitti A."/>
            <person name="Davis A.K."/>
            <person name="Demarest M.S."/>
            <person name="Detter J.C."/>
            <person name="Glavina T."/>
            <person name="Goodstein D."/>
            <person name="Hadi M.Z."/>
            <person name="Hellsten U."/>
            <person name="Hildebrand M."/>
            <person name="Jenkins B.D."/>
            <person name="Jurka J."/>
            <person name="Kapitonov V.V."/>
            <person name="Kroger N."/>
            <person name="Lau W.W."/>
            <person name="Lane T.W."/>
            <person name="Larimer F.W."/>
            <person name="Lippmeier J.C."/>
            <person name="Lucas S."/>
            <person name="Medina M."/>
            <person name="Montsant A."/>
            <person name="Obornik M."/>
            <person name="Parker M.S."/>
            <person name="Palenik B."/>
            <person name="Pazour G.J."/>
            <person name="Richardson P.M."/>
            <person name="Rynearson T.A."/>
            <person name="Saito M.A."/>
            <person name="Schwartz D.C."/>
            <person name="Thamatrakoln K."/>
            <person name="Valentin K."/>
            <person name="Vardi A."/>
            <person name="Wilkerson F.P."/>
            <person name="Rokhsar D.S."/>
        </authorList>
    </citation>
    <scope>NUCLEOTIDE SEQUENCE [LARGE SCALE GENOMIC DNA]</scope>
    <source>
        <strain evidence="3 4">CCMP1335</strain>
    </source>
</reference>
<dbReference type="Proteomes" id="UP000001449">
    <property type="component" value="Chromosome 3"/>
</dbReference>
<feature type="region of interest" description="Disordered" evidence="2">
    <location>
        <begin position="1"/>
        <end position="25"/>
    </location>
</feature>
<dbReference type="GeneID" id="7441887"/>
<dbReference type="AlphaFoldDB" id="B8BY20"/>
<dbReference type="KEGG" id="tps:THAPSDRAFT_21796"/>
<proteinExistence type="predicted"/>
<evidence type="ECO:0000313" key="4">
    <source>
        <dbReference type="Proteomes" id="UP000001449"/>
    </source>
</evidence>
<dbReference type="InParanoid" id="B8BY20"/>
<sequence>MDTLQRSNPNIAVSSRSKEIDGEDDLVGKELRQGLREARRRAKAEKQSQKEIPLYVKETMLRKEVTHVDGSIGNDMDETKVCGDGQDCINTLTDSEMTTRRTNATMQKLFEQLSGFRYLLEDHESAKELVLKLQQECDTLKQNNQGKSDRISQLEEKVVDMTLNLAQCKGREDHHQMAIVKLKLELKAQKEDNLRLQEQLHDVKIHQAEALISRNASIDTSHQQRTRLSRGSGDLSQSLPSAAALSKLTNYVRRGDDIPRNDTLLNRSCKWVASRMNHPSVEHLETTSEESTSEGDEAQTRDKAALDLVKESSARLSLIHQSEPLRCNLKNKVVSRTSRHRRASSFDAQGFKELGARESRSNKSIAPSSDVNITTKSRSFFEGVSSSIRQLQISKPQDDTVQDTWDEYVKTLAQRDTADNIRCFSCRNIGSNVVFSGMHDDDDASQETMHTDDLINACCDDGSSISAMAYEIAYHDSSATSTNKQKAIISIPNAFAFY</sequence>
<keyword evidence="4" id="KW-1185">Reference proteome</keyword>
<accession>B8BY20</accession>
<feature type="coiled-coil region" evidence="1">
    <location>
        <begin position="123"/>
        <end position="199"/>
    </location>
</feature>
<feature type="region of interest" description="Disordered" evidence="2">
    <location>
        <begin position="216"/>
        <end position="238"/>
    </location>
</feature>